<keyword evidence="2 5" id="KW-0689">Ribosomal protein</keyword>
<dbReference type="Pfam" id="PF00573">
    <property type="entry name" value="Ribosomal_L4"/>
    <property type="match status" value="1"/>
</dbReference>
<feature type="domain" description="Large ribosomal subunit protein uL4 C-terminal" evidence="4">
    <location>
        <begin position="182"/>
        <end position="254"/>
    </location>
</feature>
<dbReference type="InterPro" id="IPR002136">
    <property type="entry name" value="Ribosomal_uL4"/>
</dbReference>
<evidence type="ECO:0000259" key="4">
    <source>
        <dbReference type="Pfam" id="PF14374"/>
    </source>
</evidence>
<dbReference type="GO" id="GO:0003735">
    <property type="term" value="F:structural constituent of ribosome"/>
    <property type="evidence" value="ECO:0007669"/>
    <property type="project" value="InterPro"/>
</dbReference>
<comment type="similarity">
    <text evidence="1">Belongs to the universal ribosomal protein uL4 family.</text>
</comment>
<name>F1KXS7_ASCSU</name>
<dbReference type="Gene3D" id="3.40.1370.10">
    <property type="match status" value="1"/>
</dbReference>
<dbReference type="GO" id="GO:0005840">
    <property type="term" value="C:ribosome"/>
    <property type="evidence" value="ECO:0007669"/>
    <property type="project" value="UniProtKB-KW"/>
</dbReference>
<evidence type="ECO:0000256" key="1">
    <source>
        <dbReference type="ARBA" id="ARBA00010528"/>
    </source>
</evidence>
<dbReference type="PANTHER" id="PTHR19431">
    <property type="entry name" value="60S RIBOSOMAL PROTEIN L4"/>
    <property type="match status" value="1"/>
</dbReference>
<evidence type="ECO:0000256" key="2">
    <source>
        <dbReference type="ARBA" id="ARBA00022980"/>
    </source>
</evidence>
<dbReference type="InterPro" id="IPR045240">
    <property type="entry name" value="Ribosomal_uL4_euk/arch"/>
</dbReference>
<dbReference type="GO" id="GO:0006412">
    <property type="term" value="P:translation"/>
    <property type="evidence" value="ECO:0007669"/>
    <property type="project" value="InterPro"/>
</dbReference>
<protein>
    <submittedName>
        <fullName evidence="5">60S ribosomal protein L4</fullName>
    </submittedName>
</protein>
<dbReference type="EMBL" id="JI167682">
    <property type="protein sequence ID" value="ADY42681.1"/>
    <property type="molecule type" value="mRNA"/>
</dbReference>
<dbReference type="Pfam" id="PF14374">
    <property type="entry name" value="Ribos_L4_asso_C"/>
    <property type="match status" value="1"/>
</dbReference>
<organism evidence="5">
    <name type="scientific">Ascaris suum</name>
    <name type="common">Pig roundworm</name>
    <name type="synonym">Ascaris lumbricoides</name>
    <dbReference type="NCBI Taxonomy" id="6253"/>
    <lineage>
        <taxon>Eukaryota</taxon>
        <taxon>Metazoa</taxon>
        <taxon>Ecdysozoa</taxon>
        <taxon>Nematoda</taxon>
        <taxon>Chromadorea</taxon>
        <taxon>Rhabditida</taxon>
        <taxon>Spirurina</taxon>
        <taxon>Ascaridomorpha</taxon>
        <taxon>Ascaridoidea</taxon>
        <taxon>Ascarididae</taxon>
        <taxon>Ascaris</taxon>
    </lineage>
</organism>
<dbReference type="AlphaFoldDB" id="F1KXS7"/>
<evidence type="ECO:0000313" key="5">
    <source>
        <dbReference type="EMBL" id="ADY42681.1"/>
    </source>
</evidence>
<proteinExistence type="evidence at transcript level"/>
<evidence type="ECO:0000256" key="3">
    <source>
        <dbReference type="ARBA" id="ARBA00023274"/>
    </source>
</evidence>
<dbReference type="InterPro" id="IPR013000">
    <property type="entry name" value="Ribosomal_uL4_euk/arc_CS"/>
</dbReference>
<dbReference type="InterPro" id="IPR025755">
    <property type="entry name" value="Ribos_uL4_C_dom"/>
</dbReference>
<keyword evidence="3" id="KW-0687">Ribonucleoprotein</keyword>
<dbReference type="InterPro" id="IPR023574">
    <property type="entry name" value="Ribosomal_uL4_dom_sf"/>
</dbReference>
<dbReference type="PROSITE" id="PS00939">
    <property type="entry name" value="RIBOSOMAL_L1E"/>
    <property type="match status" value="1"/>
</dbReference>
<dbReference type="SUPFAM" id="SSF52166">
    <property type="entry name" value="Ribosomal protein L4"/>
    <property type="match status" value="1"/>
</dbReference>
<dbReference type="GO" id="GO:1990904">
    <property type="term" value="C:ribonucleoprotein complex"/>
    <property type="evidence" value="ECO:0007669"/>
    <property type="project" value="UniProtKB-KW"/>
</dbReference>
<reference evidence="5" key="1">
    <citation type="journal article" date="2011" name="Genome Res.">
        <title>Deep small RNA sequencing from the nematode Ascaris reveals conservation, functional diversification, and novel developmental profiles.</title>
        <authorList>
            <person name="Wang J."/>
            <person name="Czech B."/>
            <person name="Crunk A."/>
            <person name="Wallace A."/>
            <person name="Mitreva M."/>
            <person name="Hannon G.J."/>
            <person name="Davis R.E."/>
        </authorList>
    </citation>
    <scope>NUCLEOTIDE SEQUENCE</scope>
</reference>
<accession>F1KXS7</accession>
<sequence length="281" mass="32390">MCRGGHMYAPTKVYRRWYRRVNVSQKRYAIVSALAASGVPSLIQARGHIIEQIPEVPFVVRDTVEAFKKTREAVMFLRRSHIWADIEKVYNSKRYRAGKGKGRNRRYRSKVGPAIVYGQDSGVVRAFRNIPGVELQCVDRLNLLRIAPGGHAGRLIIWTESAFRKLDIIYGTEVRKSLMKSAFRMPASKMHNADFSRLIRSEEIVKAVRPPKKTAKMVRMHRNPLKKTRLMIRLNPYAVVLKRAAILGQRMQQKGDDRTERNKNKRRAALIHKASNEKFLA</sequence>